<dbReference type="InterPro" id="IPR025883">
    <property type="entry name" value="Cadherin-like_domain"/>
</dbReference>
<protein>
    <recommendedName>
        <fullName evidence="1">Cadherin-like beta-sandwich-like domain-containing protein</fullName>
    </recommendedName>
</protein>
<evidence type="ECO:0000259" key="1">
    <source>
        <dbReference type="Pfam" id="PF12733"/>
    </source>
</evidence>
<dbReference type="OrthoDB" id="2016263at2759"/>
<proteinExistence type="predicted"/>
<keyword evidence="3" id="KW-1185">Reference proteome</keyword>
<gene>
    <name evidence="2" type="ORF">OSB1V03_LOCUS242</name>
</gene>
<dbReference type="EMBL" id="OC854615">
    <property type="protein sequence ID" value="CAD7619743.1"/>
    <property type="molecule type" value="Genomic_DNA"/>
</dbReference>
<dbReference type="Pfam" id="PF12733">
    <property type="entry name" value="Cadherin-like"/>
    <property type="match status" value="1"/>
</dbReference>
<dbReference type="Proteomes" id="UP000759131">
    <property type="component" value="Unassembled WGS sequence"/>
</dbReference>
<name>A0A7R9KBC9_9ACAR</name>
<dbReference type="SUPFAM" id="SSF56059">
    <property type="entry name" value="Glutathione synthetase ATP-binding domain-like"/>
    <property type="match status" value="1"/>
</dbReference>
<dbReference type="Pfam" id="PF03133">
    <property type="entry name" value="TTL"/>
    <property type="match status" value="2"/>
</dbReference>
<accession>A0A7R9KBC9</accession>
<organism evidence="2">
    <name type="scientific">Medioppia subpectinata</name>
    <dbReference type="NCBI Taxonomy" id="1979941"/>
    <lineage>
        <taxon>Eukaryota</taxon>
        <taxon>Metazoa</taxon>
        <taxon>Ecdysozoa</taxon>
        <taxon>Arthropoda</taxon>
        <taxon>Chelicerata</taxon>
        <taxon>Arachnida</taxon>
        <taxon>Acari</taxon>
        <taxon>Acariformes</taxon>
        <taxon>Sarcoptiformes</taxon>
        <taxon>Oribatida</taxon>
        <taxon>Brachypylina</taxon>
        <taxon>Oppioidea</taxon>
        <taxon>Oppiidae</taxon>
        <taxon>Medioppia</taxon>
    </lineage>
</organism>
<dbReference type="AlphaFoldDB" id="A0A7R9KBC9"/>
<sequence length="972" mass="110860">MTIEEMSIPGPKSGSKLALIRGQRSVISRDFAAYRSALERHHYTIDAPNWLRSKRRASTQTAHNMTDWLILFCLAFTDGDDGFCLQRKDIQSLKPYQKVNRIPGLRNLLWKRDTFCSTMTEARKVHLIMKNPVTPLCFLMPNQFQQFVDVAEALGYSAEWLLKPISIGGHTPGNGPQMINIFTNEGRDRLREYNIKRAVIQQYVANPLHIFGQPVNLRLYVIVTSMAPLRAYVHSEGLVFHRYEQNKNFKKIPGRTWILSQFWPFISKNFGTDKMKKAINSIYRAILQTLLIAEAMLITQQQQHSRMHSNNINSERLLYAKCNSCFHLMAFDMILNSSLEPFIIEVNGQPNMQESRKDESPLSGRVKKLVLDDVIDMISATDSVANDVAESLDEVIDDNIGVMGISCHISHDLCLSRDDLSYLLNARRESLNKGSFKSLYPALGIDTYKQLIDELSQLIVAQSVGQTAANEMSVHKTADLHPLLMSLERYYYRHIIDEDYGDSAGTGDHSNHNQMVSFHNSSVYLNDKNNPFVDSLSSSTVNGCSDEPSTLPYLASIELSPTLQLMPPFSPLITQYHCNASYEQLMVTVWAKAQNCQTEVRLEDKFGPSRQTNYTLGIGVNKISLVVVDISHTEPWDCDMRVYPRNRCGLSEQNDYTDWRAYQYRQSLTTKCKTGAESGQWAVPCGDCGNSTTCYWREARWDPIRCHYPRLSQKRLSSCLTNKKVAVNMMGRTPMGAILFVGDSTNRGIMHYMIERLNGTLIDWDKTHDLKIYPNMNKRKTVVSFAYYPKFWLPTNQRPSFDRAVYQLFEKVQPLENNSNTVLIFGGVQWLATQHIHMLLKTLANLKLQGIKLVMKTLGAGFHQHIEGVHCLSLKEQQKLALHNSELISYALKLGIEVVDTYNITIAKFKDFMPGKCACHFHQITDMSPNDINSGQSQPHTTYRVEGLINAIYTNVVISRICENFEDETDYR</sequence>
<dbReference type="PANTHER" id="PTHR14776">
    <property type="entry name" value="CADHERIN-LIKE AND PC-ESTERASE DOMAIN-CONTAINING PROTEIN 1"/>
    <property type="match status" value="1"/>
</dbReference>
<feature type="domain" description="Cadherin-like beta-sandwich-like" evidence="1">
    <location>
        <begin position="563"/>
        <end position="629"/>
    </location>
</feature>
<evidence type="ECO:0000313" key="2">
    <source>
        <dbReference type="EMBL" id="CAD7619743.1"/>
    </source>
</evidence>
<dbReference type="InterPro" id="IPR004344">
    <property type="entry name" value="TTL/TTLL_fam"/>
</dbReference>
<dbReference type="PROSITE" id="PS51221">
    <property type="entry name" value="TTL"/>
    <property type="match status" value="1"/>
</dbReference>
<dbReference type="Gene3D" id="3.30.470.20">
    <property type="entry name" value="ATP-grasp fold, B domain"/>
    <property type="match status" value="1"/>
</dbReference>
<dbReference type="PANTHER" id="PTHR14776:SF1">
    <property type="entry name" value="CADHERIN-LIKE AND PC-ESTERASE DOMAIN-CONTAINING PROTEIN 1"/>
    <property type="match status" value="1"/>
</dbReference>
<evidence type="ECO:0000313" key="3">
    <source>
        <dbReference type="Proteomes" id="UP000759131"/>
    </source>
</evidence>
<reference evidence="2" key="1">
    <citation type="submission" date="2020-11" db="EMBL/GenBank/DDBJ databases">
        <authorList>
            <person name="Tran Van P."/>
        </authorList>
    </citation>
    <scope>NUCLEOTIDE SEQUENCE</scope>
</reference>
<dbReference type="EMBL" id="CAJPIZ010000040">
    <property type="protein sequence ID" value="CAG2100173.1"/>
    <property type="molecule type" value="Genomic_DNA"/>
</dbReference>